<evidence type="ECO:0000313" key="1">
    <source>
        <dbReference type="EMBL" id="QNV47801.1"/>
    </source>
</evidence>
<name>A0ABX6TRN0_9ABAC</name>
<keyword evidence="2" id="KW-1185">Reference proteome</keyword>
<reference evidence="1 2" key="1">
    <citation type="journal article" date="2020" name="Genomics">
        <title>Characterization of a novel alphabaculovirus isolated from the Southern armyworm, Spodoptera eridania (Cramer, 1782) (Lepidoptera: Noctuidae) and the evolution of odv-e66, a bacterium-acquired baculoviral chondroitinase gene.</title>
        <authorList>
            <person name="Rodrigues D.T."/>
            <person name="Peterson L."/>
            <person name="de Oliveira L.B."/>
            <person name="Sosa-Gomez D.R."/>
            <person name="Ribeiro B.M."/>
            <person name="Ardisson-Araujo D.M.P."/>
        </authorList>
    </citation>
    <scope>NUCLEOTIDE SEQUENCE [LARGE SCALE GENOMIC DNA]</scope>
    <source>
        <strain evidence="1">CNPSo-165</strain>
    </source>
</reference>
<organism evidence="1 2">
    <name type="scientific">Spodoptera eridania nucleopolyhedrovirus</name>
    <dbReference type="NCBI Taxonomy" id="2315721"/>
    <lineage>
        <taxon>Viruses</taxon>
        <taxon>Viruses incertae sedis</taxon>
        <taxon>Naldaviricetes</taxon>
        <taxon>Lefavirales</taxon>
        <taxon>Baculoviridae</taxon>
        <taxon>Alphabaculovirus</taxon>
        <taxon>Alphabaculovirus speridaniae</taxon>
    </lineage>
</organism>
<accession>A0ABX6TRN0</accession>
<dbReference type="EMBL" id="MT040195">
    <property type="protein sequence ID" value="QNV47801.1"/>
    <property type="molecule type" value="Genomic_DNA"/>
</dbReference>
<evidence type="ECO:0000313" key="2">
    <source>
        <dbReference type="Proteomes" id="UP000831439"/>
    </source>
</evidence>
<dbReference type="Proteomes" id="UP000831439">
    <property type="component" value="Segment"/>
</dbReference>
<protein>
    <submittedName>
        <fullName evidence="1">Uncharacterized protein</fullName>
    </submittedName>
</protein>
<dbReference type="GeneID" id="80539077"/>
<sequence length="70" mass="8052">MKSKDRNFYIMTIFRNDGVIRCLFSSIIFNESEHCVLLNGASIYQSLFSLKIIDESKHCVSSLSSLMTIR</sequence>
<dbReference type="RefSeq" id="YP_010800473.1">
    <property type="nucleotide sequence ID" value="NC_076869.1"/>
</dbReference>
<proteinExistence type="predicted"/>